<organism evidence="1 2">
    <name type="scientific">Clitoria ternatea</name>
    <name type="common">Butterfly pea</name>
    <dbReference type="NCBI Taxonomy" id="43366"/>
    <lineage>
        <taxon>Eukaryota</taxon>
        <taxon>Viridiplantae</taxon>
        <taxon>Streptophyta</taxon>
        <taxon>Embryophyta</taxon>
        <taxon>Tracheophyta</taxon>
        <taxon>Spermatophyta</taxon>
        <taxon>Magnoliopsida</taxon>
        <taxon>eudicotyledons</taxon>
        <taxon>Gunneridae</taxon>
        <taxon>Pentapetalae</taxon>
        <taxon>rosids</taxon>
        <taxon>fabids</taxon>
        <taxon>Fabales</taxon>
        <taxon>Fabaceae</taxon>
        <taxon>Papilionoideae</taxon>
        <taxon>50 kb inversion clade</taxon>
        <taxon>NPAAA clade</taxon>
        <taxon>indigoferoid/millettioid clade</taxon>
        <taxon>Phaseoleae</taxon>
        <taxon>Clitoria</taxon>
    </lineage>
</organism>
<gene>
    <name evidence="1" type="ORF">RJT34_28556</name>
</gene>
<reference evidence="1 2" key="1">
    <citation type="submission" date="2024-01" db="EMBL/GenBank/DDBJ databases">
        <title>The genomes of 5 underutilized Papilionoideae crops provide insights into root nodulation and disease resistance.</title>
        <authorList>
            <person name="Yuan L."/>
        </authorList>
    </citation>
    <scope>NUCLEOTIDE SEQUENCE [LARGE SCALE GENOMIC DNA]</scope>
    <source>
        <strain evidence="1">LY-2023</strain>
        <tissue evidence="1">Leaf</tissue>
    </source>
</reference>
<evidence type="ECO:0000313" key="1">
    <source>
        <dbReference type="EMBL" id="KAK7272134.1"/>
    </source>
</evidence>
<name>A0AAN9FB17_CLITE</name>
<evidence type="ECO:0000313" key="2">
    <source>
        <dbReference type="Proteomes" id="UP001359559"/>
    </source>
</evidence>
<dbReference type="AlphaFoldDB" id="A0AAN9FB17"/>
<sequence>MVHNFKLLCKLLSRLTQICSVSFFSQLCKPIKMKEFSLFYAHCLLPQSCNILCPLFLLGGIFSLSDSEAYYCVEKSCLHVGATMLLLLGLFQKLWDWAENIKPMPLDQKSDLIPYENPLI</sequence>
<dbReference type="Proteomes" id="UP001359559">
    <property type="component" value="Unassembled WGS sequence"/>
</dbReference>
<accession>A0AAN9FB17</accession>
<proteinExistence type="predicted"/>
<protein>
    <submittedName>
        <fullName evidence="1">Uncharacterized protein</fullName>
    </submittedName>
</protein>
<keyword evidence="2" id="KW-1185">Reference proteome</keyword>
<dbReference type="EMBL" id="JAYKXN010000007">
    <property type="protein sequence ID" value="KAK7272134.1"/>
    <property type="molecule type" value="Genomic_DNA"/>
</dbReference>
<comment type="caution">
    <text evidence="1">The sequence shown here is derived from an EMBL/GenBank/DDBJ whole genome shotgun (WGS) entry which is preliminary data.</text>
</comment>